<dbReference type="InterPro" id="IPR010591">
    <property type="entry name" value="ATP11"/>
</dbReference>
<dbReference type="Pfam" id="PF06644">
    <property type="entry name" value="ATP11"/>
    <property type="match status" value="1"/>
</dbReference>
<dbReference type="EMBL" id="ML004440">
    <property type="protein sequence ID" value="RKP31520.1"/>
    <property type="molecule type" value="Genomic_DNA"/>
</dbReference>
<organism evidence="5 6">
    <name type="scientific">Metschnikowia bicuspidata</name>
    <dbReference type="NCBI Taxonomy" id="27322"/>
    <lineage>
        <taxon>Eukaryota</taxon>
        <taxon>Fungi</taxon>
        <taxon>Dikarya</taxon>
        <taxon>Ascomycota</taxon>
        <taxon>Saccharomycotina</taxon>
        <taxon>Pichiomycetes</taxon>
        <taxon>Metschnikowiaceae</taxon>
        <taxon>Metschnikowia</taxon>
    </lineage>
</organism>
<evidence type="ECO:0000256" key="1">
    <source>
        <dbReference type="ARBA" id="ARBA00004173"/>
    </source>
</evidence>
<keyword evidence="4" id="KW-0496">Mitochondrion</keyword>
<sequence length="303" mass="33989">MTLLTRVLRPPSGVPASFGVALRNFSPARLLAGQPDPLARYAEQLQKKAQELGLASVDELKQKLSAEIAEKKAKMNLIDPLAELEAYERKQAQELKLRQASLKVRGAIDASAPKAPYKTLASYLDVEKVRVLPQQEVLCIWRARFANQERSLHAMIGAEQFAVIFANAFKNPSFVLPLPKDGDAYEMHFVQWAFVGPHTTHCMLTSLAEYKLHKEYAKPHTTLMFHLELLEDVGVVLMNGRVEDDLPLSMDEAQLLLLNVQRFYGGMPNPKGSKKKLEMLRAFTLGDAGFDMEKLIEEAARMD</sequence>
<evidence type="ECO:0000256" key="2">
    <source>
        <dbReference type="ARBA" id="ARBA00009116"/>
    </source>
</evidence>
<reference evidence="6" key="1">
    <citation type="journal article" date="2018" name="Nat. Microbiol.">
        <title>Leveraging single-cell genomics to expand the fungal tree of life.</title>
        <authorList>
            <person name="Ahrendt S.R."/>
            <person name="Quandt C.A."/>
            <person name="Ciobanu D."/>
            <person name="Clum A."/>
            <person name="Salamov A."/>
            <person name="Andreopoulos B."/>
            <person name="Cheng J.F."/>
            <person name="Woyke T."/>
            <person name="Pelin A."/>
            <person name="Henrissat B."/>
            <person name="Reynolds N.K."/>
            <person name="Benny G.L."/>
            <person name="Smith M.E."/>
            <person name="James T.Y."/>
            <person name="Grigoriev I.V."/>
        </authorList>
    </citation>
    <scope>NUCLEOTIDE SEQUENCE [LARGE SCALE GENOMIC DNA]</scope>
    <source>
        <strain evidence="6">Baker2002</strain>
    </source>
</reference>
<dbReference type="PANTHER" id="PTHR13126">
    <property type="entry name" value="CHAPERONE ATP11"/>
    <property type="match status" value="1"/>
</dbReference>
<evidence type="ECO:0000256" key="3">
    <source>
        <dbReference type="ARBA" id="ARBA00022946"/>
    </source>
</evidence>
<dbReference type="AlphaFoldDB" id="A0A4P9ZHQ5"/>
<keyword evidence="6" id="KW-1185">Reference proteome</keyword>
<evidence type="ECO:0000313" key="5">
    <source>
        <dbReference type="EMBL" id="RKP31520.1"/>
    </source>
</evidence>
<comment type="similarity">
    <text evidence="2">Belongs to the ATP11 family.</text>
</comment>
<name>A0A4P9ZHQ5_9ASCO</name>
<evidence type="ECO:0000256" key="4">
    <source>
        <dbReference type="ARBA" id="ARBA00023128"/>
    </source>
</evidence>
<proteinExistence type="inferred from homology"/>
<dbReference type="OrthoDB" id="16535at2759"/>
<keyword evidence="3" id="KW-0809">Transit peptide</keyword>
<dbReference type="GO" id="GO:0005739">
    <property type="term" value="C:mitochondrion"/>
    <property type="evidence" value="ECO:0007669"/>
    <property type="project" value="UniProtKB-SubCell"/>
</dbReference>
<comment type="subcellular location">
    <subcellularLocation>
        <location evidence="1">Mitochondrion</location>
    </subcellularLocation>
</comment>
<dbReference type="PANTHER" id="PTHR13126:SF0">
    <property type="entry name" value="ATP SYNTHASE MITOCHONDRIAL F1 COMPLEX ASSEMBLY FACTOR 1"/>
    <property type="match status" value="1"/>
</dbReference>
<gene>
    <name evidence="5" type="ORF">METBISCDRAFT_22264</name>
</gene>
<dbReference type="GO" id="GO:0033615">
    <property type="term" value="P:mitochondrial proton-transporting ATP synthase complex assembly"/>
    <property type="evidence" value="ECO:0007669"/>
    <property type="project" value="TreeGrafter"/>
</dbReference>
<accession>A0A4P9ZHQ5</accession>
<evidence type="ECO:0000313" key="6">
    <source>
        <dbReference type="Proteomes" id="UP000268321"/>
    </source>
</evidence>
<protein>
    <submittedName>
        <fullName evidence="5">ATP11-domain-containing protein</fullName>
    </submittedName>
</protein>
<dbReference type="Proteomes" id="UP000268321">
    <property type="component" value="Unassembled WGS sequence"/>
</dbReference>